<protein>
    <submittedName>
        <fullName evidence="3">L-lactate dehydrogenase complex protein LldG</fullName>
    </submittedName>
</protein>
<evidence type="ECO:0000259" key="2">
    <source>
        <dbReference type="Pfam" id="PF02589"/>
    </source>
</evidence>
<dbReference type="Proteomes" id="UP000199647">
    <property type="component" value="Unassembled WGS sequence"/>
</dbReference>
<dbReference type="STRING" id="1855383.SAMN05216548_101117"/>
<dbReference type="SUPFAM" id="SSF100950">
    <property type="entry name" value="NagB/RpiA/CoA transferase-like"/>
    <property type="match status" value="1"/>
</dbReference>
<dbReference type="InterPro" id="IPR003741">
    <property type="entry name" value="LUD_dom"/>
</dbReference>
<dbReference type="Pfam" id="PF02589">
    <property type="entry name" value="LUD_dom"/>
    <property type="match status" value="1"/>
</dbReference>
<accession>A0A1H8ZD27</accession>
<organism evidence="3 4">
    <name type="scientific">Faunimonas pinastri</name>
    <dbReference type="NCBI Taxonomy" id="1855383"/>
    <lineage>
        <taxon>Bacteria</taxon>
        <taxon>Pseudomonadati</taxon>
        <taxon>Pseudomonadota</taxon>
        <taxon>Alphaproteobacteria</taxon>
        <taxon>Hyphomicrobiales</taxon>
        <taxon>Afifellaceae</taxon>
        <taxon>Faunimonas</taxon>
    </lineage>
</organism>
<dbReference type="EMBL" id="FOFG01000001">
    <property type="protein sequence ID" value="SEP62283.1"/>
    <property type="molecule type" value="Genomic_DNA"/>
</dbReference>
<dbReference type="RefSeq" id="WP_177176638.1">
    <property type="nucleotide sequence ID" value="NZ_FOFG01000001.1"/>
</dbReference>
<gene>
    <name evidence="3" type="ORF">SAMN05216548_101117</name>
</gene>
<name>A0A1H8ZD27_9HYPH</name>
<feature type="domain" description="LUD" evidence="2">
    <location>
        <begin position="153"/>
        <end position="252"/>
    </location>
</feature>
<keyword evidence="4" id="KW-1185">Reference proteome</keyword>
<reference evidence="3 4" key="1">
    <citation type="submission" date="2016-10" db="EMBL/GenBank/DDBJ databases">
        <authorList>
            <person name="de Groot N.N."/>
        </authorList>
    </citation>
    <scope>NUCLEOTIDE SEQUENCE [LARGE SCALE GENOMIC DNA]</scope>
    <source>
        <strain evidence="3 4">A52C2</strain>
    </source>
</reference>
<sequence length="255" mass="26042">MSGNFNSPGDKAPDNGPDNGPDDGPDRGRAAMLSTVRAALRVTADDEARHRAVAERLAGKGAGGPRLSLGDLAGDAAVVAFAERAEFLSASVEHVGSAADVSAAVASALRARNLPARVVTGSEPVLAEALAGLSGHAVDMRVGPAGADDTTSVTLAAAAVAETGVLMLAARPETPTTLNFLPEFCVCLIPRSRIVGSYEDAFALIRQGIREPGSPDFPRVVNFVGGPSRTADIEEILQIGAHGPKAVHIIVVDSL</sequence>
<feature type="region of interest" description="Disordered" evidence="1">
    <location>
        <begin position="1"/>
        <end position="29"/>
    </location>
</feature>
<feature type="compositionally biased region" description="Low complexity" evidence="1">
    <location>
        <begin position="8"/>
        <end position="19"/>
    </location>
</feature>
<dbReference type="InterPro" id="IPR024185">
    <property type="entry name" value="FTHF_cligase-like_sf"/>
</dbReference>
<evidence type="ECO:0000256" key="1">
    <source>
        <dbReference type="SAM" id="MobiDB-lite"/>
    </source>
</evidence>
<proteinExistence type="predicted"/>
<evidence type="ECO:0000313" key="4">
    <source>
        <dbReference type="Proteomes" id="UP000199647"/>
    </source>
</evidence>
<dbReference type="Gene3D" id="3.40.50.10420">
    <property type="entry name" value="NagB/RpiA/CoA transferase-like"/>
    <property type="match status" value="1"/>
</dbReference>
<dbReference type="PANTHER" id="PTHR43682:SF1">
    <property type="entry name" value="LACTATE UTILIZATION PROTEIN C"/>
    <property type="match status" value="1"/>
</dbReference>
<evidence type="ECO:0000313" key="3">
    <source>
        <dbReference type="EMBL" id="SEP62283.1"/>
    </source>
</evidence>
<dbReference type="PANTHER" id="PTHR43682">
    <property type="entry name" value="LACTATE UTILIZATION PROTEIN C"/>
    <property type="match status" value="1"/>
</dbReference>
<dbReference type="AlphaFoldDB" id="A0A1H8ZD27"/>
<dbReference type="InterPro" id="IPR037171">
    <property type="entry name" value="NagB/RpiA_transferase-like"/>
</dbReference>